<name>A0A085MF89_9BILA</name>
<dbReference type="Proteomes" id="UP000030764">
    <property type="component" value="Unassembled WGS sequence"/>
</dbReference>
<dbReference type="AlphaFoldDB" id="A0A085MF89"/>
<proteinExistence type="predicted"/>
<keyword evidence="1" id="KW-0812">Transmembrane</keyword>
<gene>
    <name evidence="2" type="ORF">M513_03324</name>
</gene>
<reference evidence="2 3" key="1">
    <citation type="journal article" date="2014" name="Nat. Genet.">
        <title>Genome and transcriptome of the porcine whipworm Trichuris suis.</title>
        <authorList>
            <person name="Jex A.R."/>
            <person name="Nejsum P."/>
            <person name="Schwarz E.M."/>
            <person name="Hu L."/>
            <person name="Young N.D."/>
            <person name="Hall R.S."/>
            <person name="Korhonen P.K."/>
            <person name="Liao S."/>
            <person name="Thamsborg S."/>
            <person name="Xia J."/>
            <person name="Xu P."/>
            <person name="Wang S."/>
            <person name="Scheerlinck J.P."/>
            <person name="Hofmann A."/>
            <person name="Sternberg P.W."/>
            <person name="Wang J."/>
            <person name="Gasser R.B."/>
        </authorList>
    </citation>
    <scope>NUCLEOTIDE SEQUENCE [LARGE SCALE GENOMIC DNA]</scope>
    <source>
        <strain evidence="2">DCEP-RM93M</strain>
    </source>
</reference>
<evidence type="ECO:0000313" key="3">
    <source>
        <dbReference type="Proteomes" id="UP000030764"/>
    </source>
</evidence>
<protein>
    <submittedName>
        <fullName evidence="2">Uncharacterized protein</fullName>
    </submittedName>
</protein>
<organism evidence="2 3">
    <name type="scientific">Trichuris suis</name>
    <name type="common">pig whipworm</name>
    <dbReference type="NCBI Taxonomy" id="68888"/>
    <lineage>
        <taxon>Eukaryota</taxon>
        <taxon>Metazoa</taxon>
        <taxon>Ecdysozoa</taxon>
        <taxon>Nematoda</taxon>
        <taxon>Enoplea</taxon>
        <taxon>Dorylaimia</taxon>
        <taxon>Trichinellida</taxon>
        <taxon>Trichuridae</taxon>
        <taxon>Trichuris</taxon>
    </lineage>
</organism>
<sequence length="92" mass="10452">MFSHSLISRTSGEPGRHTIQTYFVFGRFTFPEVANSPCFPTLKMTRMTCIFCTVSWVSAVLFIVHIDSVIRADCGFLFIILLLDMWKARVAA</sequence>
<keyword evidence="1" id="KW-0472">Membrane</keyword>
<feature type="transmembrane region" description="Helical" evidence="1">
    <location>
        <begin position="44"/>
        <end position="63"/>
    </location>
</feature>
<evidence type="ECO:0000256" key="1">
    <source>
        <dbReference type="SAM" id="Phobius"/>
    </source>
</evidence>
<dbReference type="EMBL" id="KL363197">
    <property type="protein sequence ID" value="KFD55885.1"/>
    <property type="molecule type" value="Genomic_DNA"/>
</dbReference>
<evidence type="ECO:0000313" key="2">
    <source>
        <dbReference type="EMBL" id="KFD55885.1"/>
    </source>
</evidence>
<accession>A0A085MF89</accession>
<keyword evidence="1" id="KW-1133">Transmembrane helix</keyword>
<keyword evidence="3" id="KW-1185">Reference proteome</keyword>